<dbReference type="PANTHER" id="PTHR38430:SF1">
    <property type="entry name" value="PROTEIN-ARGININE KINASE ACTIVATOR PROTEIN"/>
    <property type="match status" value="1"/>
</dbReference>
<gene>
    <name evidence="3" type="ORF">BCB69_02940</name>
</gene>
<evidence type="ECO:0000313" key="4">
    <source>
        <dbReference type="Proteomes" id="UP000094757"/>
    </source>
</evidence>
<dbReference type="SUPFAM" id="SSF46600">
    <property type="entry name" value="C-terminal UvrC-binding domain of UvrB"/>
    <property type="match status" value="1"/>
</dbReference>
<name>A0A1B3WDH0_9FIRM</name>
<sequence>MICQNCKKREATIHITEIVNGYRREKHLCNMCGSHEKNFRMKDMFFQNAFDDFFHEDTVFERLWGNQSDYIPGSLACSSCGTTYANFKSDGLLGCQFCYSDFRDKLRNLFQQIGESHIHIGKKPVEEEVKVNTESLSELDKLEKQLKQCIAEEKYEEAAILRDKIKVLSKE</sequence>
<dbReference type="GO" id="GO:0008270">
    <property type="term" value="F:zinc ion binding"/>
    <property type="evidence" value="ECO:0007669"/>
    <property type="project" value="TreeGrafter"/>
</dbReference>
<dbReference type="InterPro" id="IPR036876">
    <property type="entry name" value="UVR_dom_sf"/>
</dbReference>
<proteinExistence type="predicted"/>
<dbReference type="GO" id="GO:0050897">
    <property type="term" value="F:cobalt ion binding"/>
    <property type="evidence" value="ECO:0007669"/>
    <property type="project" value="TreeGrafter"/>
</dbReference>
<keyword evidence="1" id="KW-0175">Coiled coil</keyword>
<dbReference type="RefSeq" id="WP_069176969.1">
    <property type="nucleotide sequence ID" value="NZ_CP017037.1"/>
</dbReference>
<dbReference type="GO" id="GO:0005507">
    <property type="term" value="F:copper ion binding"/>
    <property type="evidence" value="ECO:0007669"/>
    <property type="project" value="TreeGrafter"/>
</dbReference>
<dbReference type="GO" id="GO:1990169">
    <property type="term" value="P:stress response to copper ion"/>
    <property type="evidence" value="ECO:0007669"/>
    <property type="project" value="TreeGrafter"/>
</dbReference>
<dbReference type="AlphaFoldDB" id="A0A1B3WDH0"/>
<dbReference type="KEGG" id="dpn:BCB69_02940"/>
<organism evidence="3 4">
    <name type="scientific">Dialister pneumosintes</name>
    <dbReference type="NCBI Taxonomy" id="39950"/>
    <lineage>
        <taxon>Bacteria</taxon>
        <taxon>Bacillati</taxon>
        <taxon>Bacillota</taxon>
        <taxon>Negativicutes</taxon>
        <taxon>Veillonellales</taxon>
        <taxon>Veillonellaceae</taxon>
        <taxon>Dialister</taxon>
    </lineage>
</organism>
<dbReference type="GO" id="GO:1990170">
    <property type="term" value="P:stress response to cadmium ion"/>
    <property type="evidence" value="ECO:0007669"/>
    <property type="project" value="TreeGrafter"/>
</dbReference>
<dbReference type="PIRSF" id="PIRSF015034">
    <property type="entry name" value="YacH"/>
    <property type="match status" value="1"/>
</dbReference>
<dbReference type="GO" id="GO:0046870">
    <property type="term" value="F:cadmium ion binding"/>
    <property type="evidence" value="ECO:0007669"/>
    <property type="project" value="TreeGrafter"/>
</dbReference>
<evidence type="ECO:0000313" key="3">
    <source>
        <dbReference type="EMBL" id="AOH39018.1"/>
    </source>
</evidence>
<feature type="coiled-coil region" evidence="1">
    <location>
        <begin position="132"/>
        <end position="171"/>
    </location>
</feature>
<dbReference type="InterPro" id="IPR001943">
    <property type="entry name" value="UVR_dom"/>
</dbReference>
<evidence type="ECO:0000259" key="2">
    <source>
        <dbReference type="PROSITE" id="PS50151"/>
    </source>
</evidence>
<dbReference type="PANTHER" id="PTHR38430">
    <property type="entry name" value="PROTEIN-ARGININE KINASE ACTIVATOR PROTEIN"/>
    <property type="match status" value="1"/>
</dbReference>
<evidence type="ECO:0000256" key="1">
    <source>
        <dbReference type="SAM" id="Coils"/>
    </source>
</evidence>
<dbReference type="STRING" id="39950.BCB69_02940"/>
<accession>A0A1B3WDH0</accession>
<dbReference type="PROSITE" id="PS50151">
    <property type="entry name" value="UVR"/>
    <property type="match status" value="1"/>
</dbReference>
<dbReference type="EMBL" id="CP017037">
    <property type="protein sequence ID" value="AOH39018.1"/>
    <property type="molecule type" value="Genomic_DNA"/>
</dbReference>
<reference evidence="4" key="1">
    <citation type="submission" date="2016-08" db="EMBL/GenBank/DDBJ databases">
        <authorList>
            <person name="Holder M.E."/>
            <person name="Ajami N.J."/>
            <person name="Petrosino J.F."/>
        </authorList>
    </citation>
    <scope>NUCLEOTIDE SEQUENCE [LARGE SCALE GENOMIC DNA]</scope>
    <source>
        <strain evidence="4">F0677</strain>
    </source>
</reference>
<feature type="domain" description="UVR" evidence="2">
    <location>
        <begin position="136"/>
        <end position="171"/>
    </location>
</feature>
<dbReference type="Gene3D" id="4.10.860.10">
    <property type="entry name" value="UVR domain"/>
    <property type="match status" value="1"/>
</dbReference>
<protein>
    <recommendedName>
        <fullName evidence="2">UVR domain-containing protein</fullName>
    </recommendedName>
</protein>
<dbReference type="Proteomes" id="UP000094757">
    <property type="component" value="Chromosome"/>
</dbReference>
<dbReference type="Pfam" id="PF02151">
    <property type="entry name" value="UVR"/>
    <property type="match status" value="1"/>
</dbReference>
<dbReference type="InterPro" id="IPR025542">
    <property type="entry name" value="YacH"/>
</dbReference>